<feature type="domain" description="Group II intron maturase-specific" evidence="1">
    <location>
        <begin position="10"/>
        <end position="42"/>
    </location>
</feature>
<organism evidence="2 3">
    <name type="scientific">Shewanella vesiculosa</name>
    <dbReference type="NCBI Taxonomy" id="518738"/>
    <lineage>
        <taxon>Bacteria</taxon>
        <taxon>Pseudomonadati</taxon>
        <taxon>Pseudomonadota</taxon>
        <taxon>Gammaproteobacteria</taxon>
        <taxon>Alteromonadales</taxon>
        <taxon>Shewanellaceae</taxon>
        <taxon>Shewanella</taxon>
    </lineage>
</organism>
<comment type="caution">
    <text evidence="2">The sequence shown here is derived from an EMBL/GenBank/DDBJ whole genome shotgun (WGS) entry which is preliminary data.</text>
</comment>
<protein>
    <submittedName>
        <fullName evidence="2">Group II intron maturase-specific domain-containing protein</fullName>
    </submittedName>
</protein>
<evidence type="ECO:0000313" key="3">
    <source>
        <dbReference type="Proteomes" id="UP001477278"/>
    </source>
</evidence>
<dbReference type="RefSeq" id="WP_347690951.1">
    <property type="nucleotide sequence ID" value="NZ_JBDPZN010000015.1"/>
</dbReference>
<gene>
    <name evidence="2" type="ORF">ABHN84_19875</name>
</gene>
<dbReference type="EMBL" id="JBDPZN010000015">
    <property type="protein sequence ID" value="MEO3684524.1"/>
    <property type="molecule type" value="Genomic_DNA"/>
</dbReference>
<evidence type="ECO:0000259" key="1">
    <source>
        <dbReference type="Pfam" id="PF08388"/>
    </source>
</evidence>
<proteinExistence type="predicted"/>
<dbReference type="Proteomes" id="UP001477278">
    <property type="component" value="Unassembled WGS sequence"/>
</dbReference>
<keyword evidence="3" id="KW-1185">Reference proteome</keyword>
<evidence type="ECO:0000313" key="2">
    <source>
        <dbReference type="EMBL" id="MEO3684524.1"/>
    </source>
</evidence>
<name>A0ABV0FUM3_9GAMM</name>
<reference evidence="2 3" key="1">
    <citation type="submission" date="2024-05" db="EMBL/GenBank/DDBJ databases">
        <title>Genome sequencing of Marine Estuary Bacteria, Shewanella vesiculosa and S. baltica, and Pseudomonas syringae.</title>
        <authorList>
            <person name="Gurung A."/>
            <person name="Maclea K.S."/>
        </authorList>
    </citation>
    <scope>NUCLEOTIDE SEQUENCE [LARGE SCALE GENOMIC DNA]</scope>
    <source>
        <strain evidence="2 3">1A</strain>
    </source>
</reference>
<dbReference type="InterPro" id="IPR013597">
    <property type="entry name" value="Mat_intron_G2"/>
</dbReference>
<sequence length="42" mass="5137">MSYQQFKVCQYMQGWINYFGIANAYQGCVDLDHWILRRVRMC</sequence>
<accession>A0ABV0FUM3</accession>
<dbReference type="Pfam" id="PF08388">
    <property type="entry name" value="GIIM"/>
    <property type="match status" value="1"/>
</dbReference>